<dbReference type="AlphaFoldDB" id="A0A834MIX3"/>
<keyword evidence="3" id="KW-1185">Reference proteome</keyword>
<reference evidence="2" key="1">
    <citation type="submission" date="2020-08" db="EMBL/GenBank/DDBJ databases">
        <title>Genome sequencing and assembly of the red palm weevil Rhynchophorus ferrugineus.</title>
        <authorList>
            <person name="Dias G.B."/>
            <person name="Bergman C.M."/>
            <person name="Manee M."/>
        </authorList>
    </citation>
    <scope>NUCLEOTIDE SEQUENCE</scope>
    <source>
        <strain evidence="2">AA-2017</strain>
        <tissue evidence="2">Whole larva</tissue>
    </source>
</reference>
<organism evidence="2 3">
    <name type="scientific">Rhynchophorus ferrugineus</name>
    <name type="common">Red palm weevil</name>
    <name type="synonym">Curculio ferrugineus</name>
    <dbReference type="NCBI Taxonomy" id="354439"/>
    <lineage>
        <taxon>Eukaryota</taxon>
        <taxon>Metazoa</taxon>
        <taxon>Ecdysozoa</taxon>
        <taxon>Arthropoda</taxon>
        <taxon>Hexapoda</taxon>
        <taxon>Insecta</taxon>
        <taxon>Pterygota</taxon>
        <taxon>Neoptera</taxon>
        <taxon>Endopterygota</taxon>
        <taxon>Coleoptera</taxon>
        <taxon>Polyphaga</taxon>
        <taxon>Cucujiformia</taxon>
        <taxon>Curculionidae</taxon>
        <taxon>Dryophthorinae</taxon>
        <taxon>Rhynchophorus</taxon>
    </lineage>
</organism>
<dbReference type="Proteomes" id="UP000625711">
    <property type="component" value="Unassembled WGS sequence"/>
</dbReference>
<protein>
    <submittedName>
        <fullName evidence="2">Uncharacterized protein</fullName>
    </submittedName>
</protein>
<evidence type="ECO:0000313" key="2">
    <source>
        <dbReference type="EMBL" id="KAF7280019.1"/>
    </source>
</evidence>
<accession>A0A834MIX3</accession>
<evidence type="ECO:0000313" key="3">
    <source>
        <dbReference type="Proteomes" id="UP000625711"/>
    </source>
</evidence>
<feature type="region of interest" description="Disordered" evidence="1">
    <location>
        <begin position="28"/>
        <end position="63"/>
    </location>
</feature>
<gene>
    <name evidence="2" type="ORF">GWI33_006492</name>
</gene>
<dbReference type="EMBL" id="JAACXV010000326">
    <property type="protein sequence ID" value="KAF7280019.1"/>
    <property type="molecule type" value="Genomic_DNA"/>
</dbReference>
<sequence>MKCNFLTGVKSLITASHHIQSDPGDIVFSMPTNNLKTPPSPPGPVVAPPPSTPPPPLRPPPSVPPFFTDPLAPTCFHIQSSNGIRKFETFLKYTCRVWSLEPFRHRQNFIC</sequence>
<name>A0A834MIX3_RHYFE</name>
<comment type="caution">
    <text evidence="2">The sequence shown here is derived from an EMBL/GenBank/DDBJ whole genome shotgun (WGS) entry which is preliminary data.</text>
</comment>
<feature type="compositionally biased region" description="Pro residues" evidence="1">
    <location>
        <begin position="38"/>
        <end position="63"/>
    </location>
</feature>
<proteinExistence type="predicted"/>
<evidence type="ECO:0000256" key="1">
    <source>
        <dbReference type="SAM" id="MobiDB-lite"/>
    </source>
</evidence>